<keyword evidence="2" id="KW-0813">Transport</keyword>
<dbReference type="Pfam" id="PF00005">
    <property type="entry name" value="ABC_tran"/>
    <property type="match status" value="1"/>
</dbReference>
<keyword evidence="4 7" id="KW-0067">ATP-binding</keyword>
<protein>
    <submittedName>
        <fullName evidence="7">ABC transporter ATP-binding protein</fullName>
    </submittedName>
</protein>
<dbReference type="PROSITE" id="PS50893">
    <property type="entry name" value="ABC_TRANSPORTER_2"/>
    <property type="match status" value="1"/>
</dbReference>
<feature type="domain" description="ABC transporter" evidence="6">
    <location>
        <begin position="4"/>
        <end position="230"/>
    </location>
</feature>
<organism evidence="7 8">
    <name type="scientific">Salinadaptatus halalkaliphilus</name>
    <dbReference type="NCBI Taxonomy" id="2419781"/>
    <lineage>
        <taxon>Archaea</taxon>
        <taxon>Methanobacteriati</taxon>
        <taxon>Methanobacteriota</taxon>
        <taxon>Stenosarchaea group</taxon>
        <taxon>Halobacteria</taxon>
        <taxon>Halobacteriales</taxon>
        <taxon>Natrialbaceae</taxon>
        <taxon>Salinadaptatus</taxon>
    </lineage>
</organism>
<gene>
    <name evidence="7" type="ORF">D8Y22_18755</name>
</gene>
<name>A0A4S3THE5_9EURY</name>
<evidence type="ECO:0000256" key="5">
    <source>
        <dbReference type="SAM" id="MobiDB-lite"/>
    </source>
</evidence>
<dbReference type="Gene3D" id="3.40.50.300">
    <property type="entry name" value="P-loop containing nucleotide triphosphate hydrolases"/>
    <property type="match status" value="1"/>
</dbReference>
<evidence type="ECO:0000256" key="3">
    <source>
        <dbReference type="ARBA" id="ARBA00022741"/>
    </source>
</evidence>
<evidence type="ECO:0000313" key="8">
    <source>
        <dbReference type="Proteomes" id="UP000318864"/>
    </source>
</evidence>
<evidence type="ECO:0000313" key="7">
    <source>
        <dbReference type="EMBL" id="THE63341.1"/>
    </source>
</evidence>
<dbReference type="GO" id="GO:0005524">
    <property type="term" value="F:ATP binding"/>
    <property type="evidence" value="ECO:0007669"/>
    <property type="project" value="UniProtKB-KW"/>
</dbReference>
<evidence type="ECO:0000256" key="4">
    <source>
        <dbReference type="ARBA" id="ARBA00022840"/>
    </source>
</evidence>
<dbReference type="InterPro" id="IPR003439">
    <property type="entry name" value="ABC_transporter-like_ATP-bd"/>
</dbReference>
<dbReference type="Proteomes" id="UP000318864">
    <property type="component" value="Unassembled WGS sequence"/>
</dbReference>
<proteinExistence type="inferred from homology"/>
<dbReference type="PANTHER" id="PTHR43335:SF4">
    <property type="entry name" value="ABC TRANSPORTER, ATP-BINDING PROTEIN"/>
    <property type="match status" value="1"/>
</dbReference>
<evidence type="ECO:0000256" key="1">
    <source>
        <dbReference type="ARBA" id="ARBA00005417"/>
    </source>
</evidence>
<sequence>MVAIETNGLTKRYGDHAAIDGLDLTVNRGDVFGFVGPNGAGKSTTINILLDYVRPSDGSATVLGFDAQEQRRAVRERIGVLPDGYDLYDRLTGREHIRFAGNMNGVSVDEAQLLDRVGVSIDDAERPVGTYSTGMRQRLALGLTTIGDPELLLLDEPTSGLDPHGVALLQQLVREEADRGATVFFSSHVLDHVESVCNRVGILDDGRLVAMDTIEGLRDDADSGSTVEMAVEPMPDGIDEALATLEAVHAVDVTDSTITVSTTDSAAKPAVIDCVRDAGARVADVTTREATLEQVFDAYTTQPTDGRRTAAGRPPGGRRDR</sequence>
<dbReference type="EMBL" id="RBZW01000066">
    <property type="protein sequence ID" value="THE63341.1"/>
    <property type="molecule type" value="Genomic_DNA"/>
</dbReference>
<dbReference type="AlphaFoldDB" id="A0A4S3THE5"/>
<dbReference type="SUPFAM" id="SSF52540">
    <property type="entry name" value="P-loop containing nucleoside triphosphate hydrolases"/>
    <property type="match status" value="1"/>
</dbReference>
<comment type="similarity">
    <text evidence="1">Belongs to the ABC transporter superfamily.</text>
</comment>
<dbReference type="RefSeq" id="WP_141466187.1">
    <property type="nucleotide sequence ID" value="NZ_RBZW01000066.1"/>
</dbReference>
<dbReference type="SMART" id="SM00382">
    <property type="entry name" value="AAA"/>
    <property type="match status" value="1"/>
</dbReference>
<dbReference type="PANTHER" id="PTHR43335">
    <property type="entry name" value="ABC TRANSPORTER, ATP-BINDING PROTEIN"/>
    <property type="match status" value="1"/>
</dbReference>
<keyword evidence="3" id="KW-0547">Nucleotide-binding</keyword>
<evidence type="ECO:0000259" key="6">
    <source>
        <dbReference type="PROSITE" id="PS50893"/>
    </source>
</evidence>
<comment type="caution">
    <text evidence="7">The sequence shown here is derived from an EMBL/GenBank/DDBJ whole genome shotgun (WGS) entry which is preliminary data.</text>
</comment>
<reference evidence="7 8" key="1">
    <citation type="submission" date="2018-10" db="EMBL/GenBank/DDBJ databases">
        <title>Natronolimnobius sp. XQ-INN 246 isolated from Inner Mongolia Autonomous Region of China.</title>
        <authorList>
            <person name="Xue Q."/>
        </authorList>
    </citation>
    <scope>NUCLEOTIDE SEQUENCE [LARGE SCALE GENOMIC DNA]</scope>
    <source>
        <strain evidence="7 8">XQ-INN 246</strain>
    </source>
</reference>
<dbReference type="OrthoDB" id="87732at2157"/>
<dbReference type="CDD" id="cd03230">
    <property type="entry name" value="ABC_DR_subfamily_A"/>
    <property type="match status" value="1"/>
</dbReference>
<dbReference type="InterPro" id="IPR027417">
    <property type="entry name" value="P-loop_NTPase"/>
</dbReference>
<accession>A0A4S3THE5</accession>
<keyword evidence="8" id="KW-1185">Reference proteome</keyword>
<feature type="region of interest" description="Disordered" evidence="5">
    <location>
        <begin position="299"/>
        <end position="321"/>
    </location>
</feature>
<dbReference type="InterPro" id="IPR003593">
    <property type="entry name" value="AAA+_ATPase"/>
</dbReference>
<evidence type="ECO:0000256" key="2">
    <source>
        <dbReference type="ARBA" id="ARBA00022448"/>
    </source>
</evidence>
<dbReference type="GO" id="GO:0016887">
    <property type="term" value="F:ATP hydrolysis activity"/>
    <property type="evidence" value="ECO:0007669"/>
    <property type="project" value="InterPro"/>
</dbReference>